<evidence type="ECO:0000313" key="5">
    <source>
        <dbReference type="EMBL" id="PCS22192.1"/>
    </source>
</evidence>
<comment type="subcellular location">
    <subcellularLocation>
        <location evidence="2">Cytoplasm</location>
    </subcellularLocation>
</comment>
<dbReference type="PANTHER" id="PTHR38780">
    <property type="entry name" value="PROTEIN TUSC"/>
    <property type="match status" value="1"/>
</dbReference>
<accession>A0A2A5T208</accession>
<evidence type="ECO:0000313" key="6">
    <source>
        <dbReference type="Proteomes" id="UP000219020"/>
    </source>
</evidence>
<dbReference type="SUPFAM" id="SSF75169">
    <property type="entry name" value="DsrEFH-like"/>
    <property type="match status" value="1"/>
</dbReference>
<dbReference type="GO" id="GO:0005737">
    <property type="term" value="C:cytoplasm"/>
    <property type="evidence" value="ECO:0007669"/>
    <property type="project" value="UniProtKB-SubCell"/>
</dbReference>
<dbReference type="Pfam" id="PF02635">
    <property type="entry name" value="DsrE"/>
    <property type="match status" value="1"/>
</dbReference>
<dbReference type="InterPro" id="IPR003787">
    <property type="entry name" value="Sulphur_relay_DsrE/F-like"/>
</dbReference>
<dbReference type="OrthoDB" id="9789418at2"/>
<dbReference type="GeneID" id="66952103"/>
<sequence length="118" mass="12907">MNKLGFVFSTGPHGTASGREGLDAVLAMSNFSEDIAVFFIGDGVMQLISGQQPYAVLCRDYISTFKILTLCDVDNIYVCELSLAERGLSNLLLIVDADIIPPDDISSRLVECRKVLQF</sequence>
<comment type="similarity">
    <text evidence="3">Belongs to the DsrF/TusC family.</text>
</comment>
<name>A0A2A5T208_9GAMM</name>
<comment type="caution">
    <text evidence="5">The sequence shown here is derived from an EMBL/GenBank/DDBJ whole genome shotgun (WGS) entry which is preliminary data.</text>
</comment>
<evidence type="ECO:0000256" key="2">
    <source>
        <dbReference type="ARBA" id="ARBA00004496"/>
    </source>
</evidence>
<comment type="function">
    <text evidence="1">Could be part of a sulfur-relay system.</text>
</comment>
<dbReference type="Gene3D" id="3.40.1260.10">
    <property type="entry name" value="DsrEFH-like"/>
    <property type="match status" value="1"/>
</dbReference>
<keyword evidence="6" id="KW-1185">Reference proteome</keyword>
<protein>
    <recommendedName>
        <fullName evidence="4">Protein TusC homolog</fullName>
    </recommendedName>
</protein>
<dbReference type="AlphaFoldDB" id="A0A2A5T208"/>
<evidence type="ECO:0000256" key="1">
    <source>
        <dbReference type="ARBA" id="ARBA00002850"/>
    </source>
</evidence>
<evidence type="ECO:0000256" key="3">
    <source>
        <dbReference type="ARBA" id="ARBA00005996"/>
    </source>
</evidence>
<dbReference type="Proteomes" id="UP000219020">
    <property type="component" value="Unassembled WGS sequence"/>
</dbReference>
<dbReference type="InterPro" id="IPR017462">
    <property type="entry name" value="Sulphur_relay_TusC/DsrF"/>
</dbReference>
<dbReference type="NCBIfam" id="TIGR03010">
    <property type="entry name" value="sulf_tusC_dsrF"/>
    <property type="match status" value="1"/>
</dbReference>
<organism evidence="5 6">
    <name type="scientific">Candidatus Enterovibrio escicola</name>
    <dbReference type="NCBI Taxonomy" id="1927127"/>
    <lineage>
        <taxon>Bacteria</taxon>
        <taxon>Pseudomonadati</taxon>
        <taxon>Pseudomonadota</taxon>
        <taxon>Gammaproteobacteria</taxon>
        <taxon>Vibrionales</taxon>
        <taxon>Vibrionaceae</taxon>
        <taxon>Enterovibrio</taxon>
    </lineage>
</organism>
<evidence type="ECO:0000256" key="4">
    <source>
        <dbReference type="ARBA" id="ARBA00017149"/>
    </source>
</evidence>
<reference evidence="6" key="1">
    <citation type="submission" date="2017-04" db="EMBL/GenBank/DDBJ databases">
        <title>Genome evolution of the luminous symbionts of deep sea anglerfish.</title>
        <authorList>
            <person name="Hendry T.A."/>
        </authorList>
    </citation>
    <scope>NUCLEOTIDE SEQUENCE [LARGE SCALE GENOMIC DNA]</scope>
</reference>
<dbReference type="EMBL" id="NBYY01000025">
    <property type="protein sequence ID" value="PCS22192.1"/>
    <property type="molecule type" value="Genomic_DNA"/>
</dbReference>
<dbReference type="NCBIfam" id="NF001238">
    <property type="entry name" value="PRK00211.1"/>
    <property type="match status" value="1"/>
</dbReference>
<dbReference type="PANTHER" id="PTHR38780:SF1">
    <property type="entry name" value="PROTEIN TUSC"/>
    <property type="match status" value="1"/>
</dbReference>
<gene>
    <name evidence="5" type="ORF">BTN49_2260</name>
</gene>
<dbReference type="RefSeq" id="WP_097356856.1">
    <property type="nucleotide sequence ID" value="NZ_CAWNJE010000025.1"/>
</dbReference>
<proteinExistence type="inferred from homology"/>
<dbReference type="InterPro" id="IPR027396">
    <property type="entry name" value="DsrEFH-like"/>
</dbReference>